<keyword evidence="3" id="KW-0413">Isomerase</keyword>
<evidence type="ECO:0000313" key="6">
    <source>
        <dbReference type="EMBL" id="KAJ2905150.1"/>
    </source>
</evidence>
<gene>
    <name evidence="6" type="ORF">MKZ38_006227</name>
</gene>
<feature type="domain" description="Pseudouridine synthase I TruA alpha/beta" evidence="5">
    <location>
        <begin position="416"/>
        <end position="549"/>
    </location>
</feature>
<feature type="region of interest" description="Disordered" evidence="4">
    <location>
        <begin position="128"/>
        <end position="178"/>
    </location>
</feature>
<name>A0AAD5WVX1_9PEZI</name>
<dbReference type="PANTHER" id="PTHR11142:SF5">
    <property type="entry name" value="TRNA PSEUDOURIDINE(38_39) SYNTHASE"/>
    <property type="match status" value="1"/>
</dbReference>
<dbReference type="GO" id="GO:0005737">
    <property type="term" value="C:cytoplasm"/>
    <property type="evidence" value="ECO:0007669"/>
    <property type="project" value="TreeGrafter"/>
</dbReference>
<dbReference type="Gene3D" id="3.30.70.660">
    <property type="entry name" value="Pseudouridine synthase I, catalytic domain, C-terminal subdomain"/>
    <property type="match status" value="1"/>
</dbReference>
<dbReference type="GO" id="GO:0003723">
    <property type="term" value="F:RNA binding"/>
    <property type="evidence" value="ECO:0007669"/>
    <property type="project" value="InterPro"/>
</dbReference>
<feature type="compositionally biased region" description="Basic and acidic residues" evidence="4">
    <location>
        <begin position="273"/>
        <end position="304"/>
    </location>
</feature>
<keyword evidence="7" id="KW-1185">Reference proteome</keyword>
<comment type="caution">
    <text evidence="6">The sequence shown here is derived from an EMBL/GenBank/DDBJ whole genome shotgun (WGS) entry which is preliminary data.</text>
</comment>
<evidence type="ECO:0000313" key="7">
    <source>
        <dbReference type="Proteomes" id="UP001201980"/>
    </source>
</evidence>
<feature type="compositionally biased region" description="Basic residues" evidence="4">
    <location>
        <begin position="160"/>
        <end position="176"/>
    </location>
</feature>
<comment type="similarity">
    <text evidence="1">Belongs to the tRNA pseudouridine synthase TruA family.</text>
</comment>
<feature type="region of interest" description="Disordered" evidence="4">
    <location>
        <begin position="74"/>
        <end position="93"/>
    </location>
</feature>
<dbReference type="InterPro" id="IPR001406">
    <property type="entry name" value="PsdUridine_synth_TruA"/>
</dbReference>
<proteinExistence type="inferred from homology"/>
<dbReference type="SUPFAM" id="SSF55120">
    <property type="entry name" value="Pseudouridine synthase"/>
    <property type="match status" value="1"/>
</dbReference>
<accession>A0AAD5WVX1</accession>
<dbReference type="InterPro" id="IPR020094">
    <property type="entry name" value="TruA/RsuA/RluB/E/F_N"/>
</dbReference>
<dbReference type="PANTHER" id="PTHR11142">
    <property type="entry name" value="PSEUDOURIDYLATE SYNTHASE"/>
    <property type="match status" value="1"/>
</dbReference>
<dbReference type="GO" id="GO:0005634">
    <property type="term" value="C:nucleus"/>
    <property type="evidence" value="ECO:0007669"/>
    <property type="project" value="TreeGrafter"/>
</dbReference>
<keyword evidence="2" id="KW-0819">tRNA processing</keyword>
<evidence type="ECO:0000256" key="2">
    <source>
        <dbReference type="ARBA" id="ARBA00022694"/>
    </source>
</evidence>
<evidence type="ECO:0000259" key="5">
    <source>
        <dbReference type="Pfam" id="PF01416"/>
    </source>
</evidence>
<sequence>MSTSTFKSRVFSISTSILSSPTPPPPPLLQRSSTIQHPSATSANICALHRTYSNASRRKKKKTAAAAAAAAAASAKMTSTSLSTAPAPAAPEELSRLSRDGLVRKIRYLEKELRRAHAVASANGVVIPPFEKIPSPRRPPPPSPDSAAVDDSESKDKGNKTKNKKERKKDAPKRKPQPFNTRLVAFKIAYLGKNYGGFEFQASGNVESIEEVIWKALVRSCLIVPENPDRIDWLPHRYAKCGRTDKGVSAFGQVISIRVRSSKPMPRPEPTAEDARETEDGADDPDHNKQQTENPQREWDPIKDEVDYPRIMNRLLPPDVKVIAWCPTIPEDFDARFSCGERRYRYFFTQPAFSPLPRILETEELIVDKPHRNKKRHRSPSPDSATPRNRRAKSPVPEPIKRYKEGWLDVEAMREAASYFKGSHDFRNFCRIDGAKQLAEYTRELFEVTIEEVKEAGSSLPYVSVEAFTPKGVDMGDEPHPKVYSFNVYGNAFLWHQIRCMIGILFLVGQGLEKPTIVRDLLDVEKYPKKPQYTMAEEVPLVLWDCLFPKAGEGRKDALDWIYNSNCDLAGDHGAHGMYDHLWSVWRERKMDEILANRLLDMYSKQGDAGRKATARDAPDAQWARKQLARTYRLYEGGNNARIDGRFVPVARKQLQPSFSEVNDAFARKKGFKSSEEMRAGGGNWLAELRKRKADALAREHEAVGRAAAVAVGGTEEGASEPMVVDDWDAEIVGVAAAFAVGPRVEDEEEDSKVKERQELVVVDAPAGEGS</sequence>
<evidence type="ECO:0000256" key="3">
    <source>
        <dbReference type="ARBA" id="ARBA00023235"/>
    </source>
</evidence>
<dbReference type="EMBL" id="JAKWBI020000037">
    <property type="protein sequence ID" value="KAJ2905150.1"/>
    <property type="molecule type" value="Genomic_DNA"/>
</dbReference>
<dbReference type="InterPro" id="IPR020095">
    <property type="entry name" value="PsdUridine_synth_TruA_C"/>
</dbReference>
<feature type="compositionally biased region" description="Low complexity" evidence="4">
    <location>
        <begin position="74"/>
        <end position="92"/>
    </location>
</feature>
<dbReference type="InterPro" id="IPR020097">
    <property type="entry name" value="PsdUridine_synth_TruA_a/b_dom"/>
</dbReference>
<dbReference type="Gene3D" id="3.30.70.580">
    <property type="entry name" value="Pseudouridine synthase I, catalytic domain, N-terminal subdomain"/>
    <property type="match status" value="1"/>
</dbReference>
<evidence type="ECO:0000256" key="4">
    <source>
        <dbReference type="SAM" id="MobiDB-lite"/>
    </source>
</evidence>
<dbReference type="Proteomes" id="UP001201980">
    <property type="component" value="Unassembled WGS sequence"/>
</dbReference>
<dbReference type="HAMAP" id="MF_00171">
    <property type="entry name" value="TruA"/>
    <property type="match status" value="1"/>
</dbReference>
<protein>
    <submittedName>
        <fullName evidence="6">tRNA pseudouridine(38/39) synthase</fullName>
    </submittedName>
</protein>
<reference evidence="6" key="1">
    <citation type="submission" date="2022-07" db="EMBL/GenBank/DDBJ databases">
        <title>Draft genome sequence of Zalerion maritima ATCC 34329, a (micro)plastics degrading marine fungus.</title>
        <authorList>
            <person name="Paco A."/>
            <person name="Goncalves M.F.M."/>
            <person name="Rocha-Santos T.A.P."/>
            <person name="Alves A."/>
        </authorList>
    </citation>
    <scope>NUCLEOTIDE SEQUENCE</scope>
    <source>
        <strain evidence="6">ATCC 34329</strain>
    </source>
</reference>
<feature type="region of interest" description="Disordered" evidence="4">
    <location>
        <begin position="366"/>
        <end position="396"/>
    </location>
</feature>
<dbReference type="InterPro" id="IPR020103">
    <property type="entry name" value="PsdUridine_synth_cat_dom_sf"/>
</dbReference>
<dbReference type="AlphaFoldDB" id="A0AAD5WVX1"/>
<dbReference type="GO" id="GO:0009982">
    <property type="term" value="F:pseudouridine synthase activity"/>
    <property type="evidence" value="ECO:0007669"/>
    <property type="project" value="InterPro"/>
</dbReference>
<feature type="region of interest" description="Disordered" evidence="4">
    <location>
        <begin position="744"/>
        <end position="771"/>
    </location>
</feature>
<dbReference type="Pfam" id="PF01416">
    <property type="entry name" value="PseudoU_synth_1"/>
    <property type="match status" value="1"/>
</dbReference>
<dbReference type="GO" id="GO:0031119">
    <property type="term" value="P:tRNA pseudouridine synthesis"/>
    <property type="evidence" value="ECO:0007669"/>
    <property type="project" value="TreeGrafter"/>
</dbReference>
<dbReference type="GO" id="GO:1990481">
    <property type="term" value="P:mRNA pseudouridine synthesis"/>
    <property type="evidence" value="ECO:0007669"/>
    <property type="project" value="TreeGrafter"/>
</dbReference>
<feature type="region of interest" description="Disordered" evidence="4">
    <location>
        <begin position="259"/>
        <end position="304"/>
    </location>
</feature>
<organism evidence="6 7">
    <name type="scientific">Zalerion maritima</name>
    <dbReference type="NCBI Taxonomy" id="339359"/>
    <lineage>
        <taxon>Eukaryota</taxon>
        <taxon>Fungi</taxon>
        <taxon>Dikarya</taxon>
        <taxon>Ascomycota</taxon>
        <taxon>Pezizomycotina</taxon>
        <taxon>Sordariomycetes</taxon>
        <taxon>Lulworthiomycetidae</taxon>
        <taxon>Lulworthiales</taxon>
        <taxon>Lulworthiaceae</taxon>
        <taxon>Zalerion</taxon>
    </lineage>
</organism>
<evidence type="ECO:0000256" key="1">
    <source>
        <dbReference type="ARBA" id="ARBA00009375"/>
    </source>
</evidence>